<protein>
    <submittedName>
        <fullName evidence="2">Uncharacterized protein</fullName>
    </submittedName>
</protein>
<reference evidence="2" key="2">
    <citation type="journal article" date="2021" name="Microorganisms">
        <title>Extensive Genome Exploration of Clostridium botulinum Group III Field Strains.</title>
        <authorList>
            <person name="Fillo S."/>
            <person name="Giordani F."/>
            <person name="Tonon E."/>
            <person name="Drigo I."/>
            <person name="Anselmo A."/>
            <person name="Fortunato A."/>
            <person name="Lista F."/>
            <person name="Bano L."/>
        </authorList>
    </citation>
    <scope>NUCLEOTIDE SEQUENCE</scope>
    <source>
        <strain evidence="2">IZSVe-TV_9877_3_12</strain>
    </source>
</reference>
<dbReference type="EMBL" id="JAAMYB010000008">
    <property type="protein sequence ID" value="MCD3195246.1"/>
    <property type="molecule type" value="Genomic_DNA"/>
</dbReference>
<sequence length="56" mass="6802">MILKFYFVTVIALLKFMLIFSVFDYLFDDLSIYLMFFIHFKQEDIMSFITLSIIDT</sequence>
<evidence type="ECO:0000313" key="3">
    <source>
        <dbReference type="Proteomes" id="UP000813637"/>
    </source>
</evidence>
<dbReference type="AlphaFoldDB" id="A0A9Q3VAE1"/>
<keyword evidence="1" id="KW-0472">Membrane</keyword>
<evidence type="ECO:0000313" key="2">
    <source>
        <dbReference type="EMBL" id="MCD3195246.1"/>
    </source>
</evidence>
<feature type="transmembrane region" description="Helical" evidence="1">
    <location>
        <begin position="6"/>
        <end position="27"/>
    </location>
</feature>
<name>A0A9Q3VAE1_CLOBO</name>
<dbReference type="Proteomes" id="UP000813637">
    <property type="component" value="Unassembled WGS sequence"/>
</dbReference>
<gene>
    <name evidence="2" type="ORF">G8S53_08120</name>
</gene>
<proteinExistence type="predicted"/>
<reference evidence="2" key="1">
    <citation type="submission" date="2020-02" db="EMBL/GenBank/DDBJ databases">
        <authorList>
            <person name="Fillo S."/>
            <person name="Giordani F."/>
            <person name="Tonon E."/>
            <person name="Drigo I."/>
            <person name="Anselmo A."/>
            <person name="Fortunato A."/>
            <person name="Bano L."/>
            <person name="Lista F."/>
        </authorList>
    </citation>
    <scope>NUCLEOTIDE SEQUENCE</scope>
    <source>
        <strain evidence="2">IZSVe-TV_9877_3_12</strain>
    </source>
</reference>
<organism evidence="2 3">
    <name type="scientific">Clostridium botulinum C</name>
    <dbReference type="NCBI Taxonomy" id="36828"/>
    <lineage>
        <taxon>Bacteria</taxon>
        <taxon>Bacillati</taxon>
        <taxon>Bacillota</taxon>
        <taxon>Clostridia</taxon>
        <taxon>Eubacteriales</taxon>
        <taxon>Clostridiaceae</taxon>
        <taxon>Clostridium</taxon>
    </lineage>
</organism>
<keyword evidence="1" id="KW-0812">Transmembrane</keyword>
<accession>A0A9Q3VAE1</accession>
<evidence type="ECO:0000256" key="1">
    <source>
        <dbReference type="SAM" id="Phobius"/>
    </source>
</evidence>
<dbReference type="RefSeq" id="WP_003377782.1">
    <property type="nucleotide sequence ID" value="NZ_JAAMYB010000008.1"/>
</dbReference>
<comment type="caution">
    <text evidence="2">The sequence shown here is derived from an EMBL/GenBank/DDBJ whole genome shotgun (WGS) entry which is preliminary data.</text>
</comment>
<keyword evidence="1" id="KW-1133">Transmembrane helix</keyword>